<dbReference type="SUPFAM" id="SSF56300">
    <property type="entry name" value="Metallo-dependent phosphatases"/>
    <property type="match status" value="1"/>
</dbReference>
<gene>
    <name evidence="10" type="ORF">BKE30_02700</name>
</gene>
<evidence type="ECO:0000313" key="11">
    <source>
        <dbReference type="Proteomes" id="UP000192132"/>
    </source>
</evidence>
<evidence type="ECO:0000256" key="5">
    <source>
        <dbReference type="ARBA" id="ARBA00031248"/>
    </source>
</evidence>
<comment type="function">
    <text evidence="1">Hydrolyzes diadenosine 5',5'''-P1,P4-tetraphosphate to yield ADP.</text>
</comment>
<dbReference type="InterPro" id="IPR029052">
    <property type="entry name" value="Metallo-depent_PP-like"/>
</dbReference>
<dbReference type="STRING" id="1907941.BKE30_02700"/>
<evidence type="ECO:0000256" key="3">
    <source>
        <dbReference type="ARBA" id="ARBA00012506"/>
    </source>
</evidence>
<comment type="similarity">
    <text evidence="2">Belongs to the Ap4A hydrolase family.</text>
</comment>
<dbReference type="PANTHER" id="PTHR40942">
    <property type="match status" value="1"/>
</dbReference>
<dbReference type="OrthoDB" id="9807890at2"/>
<evidence type="ECO:0000256" key="4">
    <source>
        <dbReference type="ARBA" id="ARBA00022801"/>
    </source>
</evidence>
<dbReference type="GO" id="GO:0008803">
    <property type="term" value="F:bis(5'-nucleosyl)-tetraphosphatase (symmetrical) activity"/>
    <property type="evidence" value="ECO:0007669"/>
    <property type="project" value="UniProtKB-EC"/>
</dbReference>
<dbReference type="PANTHER" id="PTHR40942:SF4">
    <property type="entry name" value="CYTOCHROME C5"/>
    <property type="match status" value="1"/>
</dbReference>
<name>A0A1S8CYP5_9GAMM</name>
<dbReference type="NCBIfam" id="NF001204">
    <property type="entry name" value="PRK00166.1"/>
    <property type="match status" value="1"/>
</dbReference>
<accession>A0A1S8CYP5</accession>
<dbReference type="InterPro" id="IPR004617">
    <property type="entry name" value="ApaH"/>
</dbReference>
<evidence type="ECO:0000313" key="10">
    <source>
        <dbReference type="EMBL" id="ONG41766.1"/>
    </source>
</evidence>
<evidence type="ECO:0000256" key="6">
    <source>
        <dbReference type="ARBA" id="ARBA00032248"/>
    </source>
</evidence>
<evidence type="ECO:0000256" key="1">
    <source>
        <dbReference type="ARBA" id="ARBA00003413"/>
    </source>
</evidence>
<comment type="catalytic activity">
    <reaction evidence="8">
        <text>P(1),P(4)-bis(5'-adenosyl) tetraphosphate + H2O = 2 ADP + 2 H(+)</text>
        <dbReference type="Rhea" id="RHEA:24252"/>
        <dbReference type="ChEBI" id="CHEBI:15377"/>
        <dbReference type="ChEBI" id="CHEBI:15378"/>
        <dbReference type="ChEBI" id="CHEBI:58141"/>
        <dbReference type="ChEBI" id="CHEBI:456216"/>
        <dbReference type="EC" id="3.6.1.41"/>
    </reaction>
</comment>
<dbReference type="AlphaFoldDB" id="A0A1S8CYP5"/>
<dbReference type="RefSeq" id="WP_076877138.1">
    <property type="nucleotide sequence ID" value="NZ_MLCN01000007.1"/>
</dbReference>
<dbReference type="EC" id="3.6.1.41" evidence="3"/>
<dbReference type="InterPro" id="IPR004843">
    <property type="entry name" value="Calcineurin-like_PHP"/>
</dbReference>
<protein>
    <recommendedName>
        <fullName evidence="3">bis(5'-nucleosyl)-tetraphosphatase (symmetrical)</fullName>
        <ecNumber evidence="3">3.6.1.41</ecNumber>
    </recommendedName>
    <alternativeName>
        <fullName evidence="6">Ap4A hydrolase</fullName>
    </alternativeName>
    <alternativeName>
        <fullName evidence="5">Diadenosine 5',5'''-P1,P4-tetraphosphate pyrophosphohydrolase</fullName>
    </alternativeName>
    <alternativeName>
        <fullName evidence="7">Diadenosine tetraphosphatase</fullName>
    </alternativeName>
</protein>
<dbReference type="NCBIfam" id="TIGR00668">
    <property type="entry name" value="apaH"/>
    <property type="match status" value="1"/>
</dbReference>
<evidence type="ECO:0000259" key="9">
    <source>
        <dbReference type="Pfam" id="PF00149"/>
    </source>
</evidence>
<keyword evidence="11" id="KW-1185">Reference proteome</keyword>
<dbReference type="EMBL" id="MLCN01000007">
    <property type="protein sequence ID" value="ONG41766.1"/>
    <property type="molecule type" value="Genomic_DNA"/>
</dbReference>
<proteinExistence type="inferred from homology"/>
<keyword evidence="4" id="KW-0378">Hydrolase</keyword>
<reference evidence="10 11" key="1">
    <citation type="submission" date="2016-10" db="EMBL/GenBank/DDBJ databases">
        <title>Draft Genome sequence of Alkanindiges sp. strain H1.</title>
        <authorList>
            <person name="Subhash Y."/>
            <person name="Lee S."/>
        </authorList>
    </citation>
    <scope>NUCLEOTIDE SEQUENCE [LARGE SCALE GENOMIC DNA]</scope>
    <source>
        <strain evidence="10 11">H1</strain>
    </source>
</reference>
<evidence type="ECO:0000256" key="8">
    <source>
        <dbReference type="ARBA" id="ARBA00049417"/>
    </source>
</evidence>
<organism evidence="10 11">
    <name type="scientific">Alkanindiges hydrocarboniclasticus</name>
    <dbReference type="NCBI Taxonomy" id="1907941"/>
    <lineage>
        <taxon>Bacteria</taxon>
        <taxon>Pseudomonadati</taxon>
        <taxon>Pseudomonadota</taxon>
        <taxon>Gammaproteobacteria</taxon>
        <taxon>Moraxellales</taxon>
        <taxon>Moraxellaceae</taxon>
        <taxon>Alkanindiges</taxon>
    </lineage>
</organism>
<evidence type="ECO:0000256" key="2">
    <source>
        <dbReference type="ARBA" id="ARBA00005419"/>
    </source>
</evidence>
<dbReference type="CDD" id="cd07422">
    <property type="entry name" value="MPP_ApaH"/>
    <property type="match status" value="1"/>
</dbReference>
<dbReference type="Proteomes" id="UP000192132">
    <property type="component" value="Unassembled WGS sequence"/>
</dbReference>
<comment type="caution">
    <text evidence="10">The sequence shown here is derived from an EMBL/GenBank/DDBJ whole genome shotgun (WGS) entry which is preliminary data.</text>
</comment>
<dbReference type="PIRSF" id="PIRSF000903">
    <property type="entry name" value="B5n-ttraPtase_sm"/>
    <property type="match status" value="1"/>
</dbReference>
<evidence type="ECO:0000256" key="7">
    <source>
        <dbReference type="ARBA" id="ARBA00033210"/>
    </source>
</evidence>
<sequence length="279" mass="31728">MAYRYQYIIGDLQGSFAALQALKDLLAFDEQQDCLYFAGDLVARGEDSLNTLREVKRLAELGAARTVLGNHDLNLLAVWRGFQKLKDKDRTQPIFAAPDCNELLNWLRRQPLLLQPISNAVIVHAGIPPVWTLAQASHYAREVEKVIAGELDHLDAFLGHMYGSQPDTWQENLSGYERWRVITNYLTRMRLCDEKGRLEFEFKDDLNAPMPAGFKPWFEWPNQLNEQVELFFGHWAALQGKHIAPQIHALDGGCVWGGQLIAYRLEDKQLFTSATGCGL</sequence>
<dbReference type="Gene3D" id="3.60.21.10">
    <property type="match status" value="1"/>
</dbReference>
<dbReference type="Pfam" id="PF00149">
    <property type="entry name" value="Metallophos"/>
    <property type="match status" value="1"/>
</dbReference>
<feature type="domain" description="Calcineurin-like phosphoesterase" evidence="9">
    <location>
        <begin position="8"/>
        <end position="159"/>
    </location>
</feature>